<dbReference type="OrthoDB" id="7801681at2"/>
<dbReference type="GO" id="GO:0006811">
    <property type="term" value="P:monoatomic ion transport"/>
    <property type="evidence" value="ECO:0007669"/>
    <property type="project" value="UniProtKB-KW"/>
</dbReference>
<keyword evidence="9 10" id="KW-0998">Cell outer membrane</keyword>
<feature type="chain" id="PRO_5011812564" description="Porin" evidence="10">
    <location>
        <begin position="23"/>
        <end position="380"/>
    </location>
</feature>
<keyword evidence="4 10" id="KW-0812">Transmembrane</keyword>
<evidence type="ECO:0000256" key="3">
    <source>
        <dbReference type="ARBA" id="ARBA00022452"/>
    </source>
</evidence>
<comment type="similarity">
    <text evidence="1 10">Belongs to the alphaproteobacteria porin family.</text>
</comment>
<dbReference type="Proteomes" id="UP000193083">
    <property type="component" value="Unassembled WGS sequence"/>
</dbReference>
<evidence type="ECO:0000313" key="11">
    <source>
        <dbReference type="EMBL" id="SMH43503.1"/>
    </source>
</evidence>
<evidence type="ECO:0000256" key="1">
    <source>
        <dbReference type="ARBA" id="ARBA00009521"/>
    </source>
</evidence>
<gene>
    <name evidence="11" type="ORF">SAMN02982922_2916</name>
</gene>
<evidence type="ECO:0000313" key="12">
    <source>
        <dbReference type="Proteomes" id="UP000193083"/>
    </source>
</evidence>
<comment type="domain">
    <text evidence="10">Consists of 16-stranded beta-barrel sheets, with large surface-exposed loops, that form a transmembrane pore at the center of each barrel. The pore is partially ocluded by a peptide loop that folds into the pore lumen.</text>
</comment>
<dbReference type="GO" id="GO:0015288">
    <property type="term" value="F:porin activity"/>
    <property type="evidence" value="ECO:0007669"/>
    <property type="project" value="UniProtKB-KW"/>
</dbReference>
<dbReference type="InterPro" id="IPR003684">
    <property type="entry name" value="Porin_alphabac"/>
</dbReference>
<dbReference type="GO" id="GO:0046930">
    <property type="term" value="C:pore complex"/>
    <property type="evidence" value="ECO:0007669"/>
    <property type="project" value="UniProtKB-KW"/>
</dbReference>
<evidence type="ECO:0000256" key="2">
    <source>
        <dbReference type="ARBA" id="ARBA00022448"/>
    </source>
</evidence>
<evidence type="ECO:0000256" key="4">
    <source>
        <dbReference type="ARBA" id="ARBA00022692"/>
    </source>
</evidence>
<evidence type="ECO:0000256" key="5">
    <source>
        <dbReference type="ARBA" id="ARBA00022729"/>
    </source>
</evidence>
<sequence>MNIKSLLIGSAAALVAVTGARAADAVMAPEPEPVEYVRVCDAYGNGFFYIPGTETCLQISGYVWYQMGAGSYEAGDTPSYHYGTGLQDGWRKSVRARLNIDARSETEWGTLRSYIRLQADWSGTGAYSGLGTNDGPVGIDQAYITLGGFMVGYSESFWVDSKNGGASNYGSHSWSGMYYGYQERALIGYRFDSNGFFGAISLEDDNMTGDGFVPDVVAKLGYTGGWGTVWAKAAFDEDRVPHGITGASLGDSGWAAGIGAQFNIPNMPGSSLRLAGYYNDSDNDYGVSSPLGVDAEWTILASYNQQFSETLGASVAFEYFNDLYSGTGSDISTGVDAYAAELSVIWFPVSQFEVRSELGYTKAENLDGSVSGWLRFTRYF</sequence>
<feature type="signal peptide" evidence="10">
    <location>
        <begin position="1"/>
        <end position="22"/>
    </location>
</feature>
<name>A0A1X7P067_9HYPH</name>
<comment type="function">
    <text evidence="10">Forms passive diffusion pores that allow small molecular weight hydrophilic materials across the outer membrane.</text>
</comment>
<evidence type="ECO:0000256" key="6">
    <source>
        <dbReference type="ARBA" id="ARBA00023065"/>
    </source>
</evidence>
<keyword evidence="6 10" id="KW-0406">Ion transport</keyword>
<comment type="subcellular location">
    <subcellularLocation>
        <location evidence="10">Cell outer membrane</location>
        <topology evidence="10">Multi-pass membrane protein</topology>
    </subcellularLocation>
</comment>
<keyword evidence="12" id="KW-1185">Reference proteome</keyword>
<reference evidence="12" key="1">
    <citation type="submission" date="2017-04" db="EMBL/GenBank/DDBJ databases">
        <authorList>
            <person name="Varghese N."/>
            <person name="Submissions S."/>
        </authorList>
    </citation>
    <scope>NUCLEOTIDE SEQUENCE [LARGE SCALE GENOMIC DNA]</scope>
    <source>
        <strain evidence="12">B5P</strain>
    </source>
</reference>
<dbReference type="Pfam" id="PF02530">
    <property type="entry name" value="Porin_2"/>
    <property type="match status" value="1"/>
</dbReference>
<keyword evidence="8 10" id="KW-0472">Membrane</keyword>
<dbReference type="SUPFAM" id="SSF56935">
    <property type="entry name" value="Porins"/>
    <property type="match status" value="1"/>
</dbReference>
<dbReference type="RefSeq" id="WP_085464808.1">
    <property type="nucleotide sequence ID" value="NZ_FXBL01000004.1"/>
</dbReference>
<keyword evidence="2 10" id="KW-0813">Transport</keyword>
<proteinExistence type="inferred from homology"/>
<organism evidence="11 12">
    <name type="scientific">Mesorhizobium australicum</name>
    <dbReference type="NCBI Taxonomy" id="536018"/>
    <lineage>
        <taxon>Bacteria</taxon>
        <taxon>Pseudomonadati</taxon>
        <taxon>Pseudomonadota</taxon>
        <taxon>Alphaproteobacteria</taxon>
        <taxon>Hyphomicrobiales</taxon>
        <taxon>Phyllobacteriaceae</taxon>
        <taxon>Mesorhizobium</taxon>
    </lineage>
</organism>
<evidence type="ECO:0000256" key="10">
    <source>
        <dbReference type="RuleBase" id="RU364005"/>
    </source>
</evidence>
<evidence type="ECO:0000256" key="9">
    <source>
        <dbReference type="ARBA" id="ARBA00023237"/>
    </source>
</evidence>
<keyword evidence="3 10" id="KW-1134">Transmembrane beta strand</keyword>
<dbReference type="EMBL" id="FXBL01000004">
    <property type="protein sequence ID" value="SMH43503.1"/>
    <property type="molecule type" value="Genomic_DNA"/>
</dbReference>
<keyword evidence="5 10" id="KW-0732">Signal</keyword>
<dbReference type="AlphaFoldDB" id="A0A1X7P067"/>
<protein>
    <recommendedName>
        <fullName evidence="10">Porin</fullName>
    </recommendedName>
</protein>
<evidence type="ECO:0000256" key="8">
    <source>
        <dbReference type="ARBA" id="ARBA00023136"/>
    </source>
</evidence>
<evidence type="ECO:0000256" key="7">
    <source>
        <dbReference type="ARBA" id="ARBA00023114"/>
    </source>
</evidence>
<keyword evidence="7 10" id="KW-0626">Porin</keyword>
<dbReference type="GO" id="GO:0009279">
    <property type="term" value="C:cell outer membrane"/>
    <property type="evidence" value="ECO:0007669"/>
    <property type="project" value="UniProtKB-SubCell"/>
</dbReference>
<accession>A0A1X7P067</accession>